<dbReference type="Gene3D" id="2.60.120.260">
    <property type="entry name" value="Galactose-binding domain-like"/>
    <property type="match status" value="1"/>
</dbReference>
<feature type="signal peptide" evidence="7">
    <location>
        <begin position="1"/>
        <end position="21"/>
    </location>
</feature>
<reference evidence="10 11" key="1">
    <citation type="submission" date="2023-12" db="EMBL/GenBank/DDBJ databases">
        <title>Friends and Foes: Symbiotic and Algicidal bacterial influence on Karenia brevis blooms.</title>
        <authorList>
            <person name="Fei C."/>
            <person name="Mohamed A.R."/>
            <person name="Booker A."/>
            <person name="Arshad M."/>
            <person name="Klass S."/>
            <person name="Ahn S."/>
            <person name="Gilbert P.M."/>
            <person name="Heil C.A."/>
            <person name="Martinez J.M."/>
            <person name="Amin S.A."/>
        </authorList>
    </citation>
    <scope>NUCLEOTIDE SEQUENCE [LARGE SCALE GENOMIC DNA]</scope>
    <source>
        <strain evidence="10 11">CE15</strain>
    </source>
</reference>
<evidence type="ECO:0000259" key="8">
    <source>
        <dbReference type="PROSITE" id="PS50093"/>
    </source>
</evidence>
<dbReference type="PRINTS" id="PR00723">
    <property type="entry name" value="SUBTILISIN"/>
</dbReference>
<dbReference type="InterPro" id="IPR013783">
    <property type="entry name" value="Ig-like_fold"/>
</dbReference>
<evidence type="ECO:0000313" key="10">
    <source>
        <dbReference type="EMBL" id="MEI4551752.1"/>
    </source>
</evidence>
<sequence length="834" mass="87389">MKAKLSAISLALLPLVASASATTTPAVKSADGYKNNSVIVVYKQHARAADKAAARKLVAATISDANLDEIDDRYNHILKGRMAQYTLNDNDVKGAISKLQNHPAVEYVEPDHIVSINAQPDDPQFSDLWGLHNTGQTGGTNDADIDAPEAWDISTGSRDVVVGIIDTGVDHTHEDIQANAWVNPNEIAGDGIDNDGNGYIDDIHGINAITDVGDPMDDQGHGTHVAGTIGATGNNSQGVVGVNHTVSMVGCKFLSAQGTGSTSDAIKCINYMVGLKNAGVDIKVLNNSWGGGGFSQALSDAITASEQADILFVAAAGNDAVDNDANPHYPSSYEHDSVLAVASTDHSDNMSNFSQWGLTSVDMGAPGSSILSTVPGNGYATYSGTSMATPHVAGAAALVLSLNPTLSALQLKELLMSSGDANAALQGKTVAGTRLNVYSALEQSNPEPGFRLITSPTSQTVTAGQTATYEFEIASVANWDDVVTLTLDSSIAGAALSTDTATPGQIVTLTVPTAADTQWGDYSFTVTGQNGALEKSSTVGLYVNPQGLADFTYDNSDAVSIPDNDPAGVSSVITVPDEITIFNTLATVNITHTYIGDLIVTLTSPTGTVTTLHNKSGGSSDNINQTYEAVIFNGENAAGDWTLHVEDTYSADTGSLDSWSLTFSAIGDVAPVAPVADFTFERDGYNVMFTNASSDRNNDIVSYLWDFGDGNTSTEANPVHAYAAAGNYSVSLTTTDAEGLSDTASKDVQISDANIVVDVKRANLSRTGFMRVELLIDGATEGTVDVYRNGELYETVENVGVYRDFSRGVTETNFTYKVCQAGDVCSNEVTVNFN</sequence>
<dbReference type="InterPro" id="IPR050131">
    <property type="entry name" value="Peptidase_S8_subtilisin-like"/>
</dbReference>
<dbReference type="SMART" id="SM00089">
    <property type="entry name" value="PKD"/>
    <property type="match status" value="1"/>
</dbReference>
<dbReference type="Pfam" id="PF00082">
    <property type="entry name" value="Peptidase_S8"/>
    <property type="match status" value="1"/>
</dbReference>
<dbReference type="Pfam" id="PF22148">
    <property type="entry name" value="Fervidolysin_NPro-like"/>
    <property type="match status" value="1"/>
</dbReference>
<keyword evidence="3 5" id="KW-0378">Hydrolase</keyword>
<organism evidence="10 11">
    <name type="scientific">Pseudoalteromonas spongiae</name>
    <dbReference type="NCBI Taxonomy" id="298657"/>
    <lineage>
        <taxon>Bacteria</taxon>
        <taxon>Pseudomonadati</taxon>
        <taxon>Pseudomonadota</taxon>
        <taxon>Gammaproteobacteria</taxon>
        <taxon>Alteromonadales</taxon>
        <taxon>Pseudoalteromonadaceae</taxon>
        <taxon>Pseudoalteromonas</taxon>
    </lineage>
</organism>
<dbReference type="SUPFAM" id="SSF49785">
    <property type="entry name" value="Galactose-binding domain-like"/>
    <property type="match status" value="1"/>
</dbReference>
<gene>
    <name evidence="10" type="ORF">WAE96_18900</name>
</gene>
<dbReference type="InterPro" id="IPR000601">
    <property type="entry name" value="PKD_dom"/>
</dbReference>
<dbReference type="InterPro" id="IPR000209">
    <property type="entry name" value="Peptidase_S8/S53_dom"/>
</dbReference>
<dbReference type="InterPro" id="IPR015500">
    <property type="entry name" value="Peptidase_S8_subtilisin-rel"/>
</dbReference>
<dbReference type="InterPro" id="IPR037045">
    <property type="entry name" value="S8pro/Inhibitor_I9_sf"/>
</dbReference>
<dbReference type="PROSITE" id="PS00138">
    <property type="entry name" value="SUBTILASE_SER"/>
    <property type="match status" value="1"/>
</dbReference>
<dbReference type="Gene3D" id="3.40.50.200">
    <property type="entry name" value="Peptidase S8/S53 domain"/>
    <property type="match status" value="1"/>
</dbReference>
<dbReference type="PROSITE" id="PS51892">
    <property type="entry name" value="SUBTILASE"/>
    <property type="match status" value="1"/>
</dbReference>
<name>A0ABU8EXP3_9GAMM</name>
<keyword evidence="11" id="KW-1185">Reference proteome</keyword>
<dbReference type="Pfam" id="PF18911">
    <property type="entry name" value="PKD_4"/>
    <property type="match status" value="1"/>
</dbReference>
<dbReference type="CDD" id="cd00146">
    <property type="entry name" value="PKD"/>
    <property type="match status" value="1"/>
</dbReference>
<keyword evidence="2 5" id="KW-0645">Protease</keyword>
<comment type="similarity">
    <text evidence="1 5 6">Belongs to the peptidase S8 family.</text>
</comment>
<feature type="chain" id="PRO_5046002186" evidence="7">
    <location>
        <begin position="22"/>
        <end position="834"/>
    </location>
</feature>
<dbReference type="PROSITE" id="PS50093">
    <property type="entry name" value="PKD"/>
    <property type="match status" value="1"/>
</dbReference>
<comment type="caution">
    <text evidence="10">The sequence shown here is derived from an EMBL/GenBank/DDBJ whole genome shotgun (WGS) entry which is preliminary data.</text>
</comment>
<evidence type="ECO:0000256" key="4">
    <source>
        <dbReference type="ARBA" id="ARBA00022825"/>
    </source>
</evidence>
<proteinExistence type="inferred from homology"/>
<protein>
    <submittedName>
        <fullName evidence="10">S8 family serine peptidase</fullName>
    </submittedName>
</protein>
<dbReference type="CDD" id="cd07473">
    <property type="entry name" value="Peptidases_S8_Subtilisin_like"/>
    <property type="match status" value="1"/>
</dbReference>
<dbReference type="PROSITE" id="PS00137">
    <property type="entry name" value="SUBTILASE_HIS"/>
    <property type="match status" value="1"/>
</dbReference>
<dbReference type="PANTHER" id="PTHR43806">
    <property type="entry name" value="PEPTIDASE S8"/>
    <property type="match status" value="1"/>
</dbReference>
<dbReference type="InterPro" id="IPR008979">
    <property type="entry name" value="Galactose-bd-like_sf"/>
</dbReference>
<accession>A0ABU8EXP3</accession>
<feature type="active site" description="Charge relay system" evidence="5">
    <location>
        <position position="221"/>
    </location>
</feature>
<dbReference type="PANTHER" id="PTHR43806:SF11">
    <property type="entry name" value="CEREVISIN-RELATED"/>
    <property type="match status" value="1"/>
</dbReference>
<dbReference type="InterPro" id="IPR034204">
    <property type="entry name" value="PfSUB1-like_cat_dom"/>
</dbReference>
<dbReference type="SUPFAM" id="SSF54897">
    <property type="entry name" value="Protease propeptides/inhibitors"/>
    <property type="match status" value="1"/>
</dbReference>
<dbReference type="RefSeq" id="WP_336436675.1">
    <property type="nucleotide sequence ID" value="NZ_JBAWKS010000002.1"/>
</dbReference>
<keyword evidence="4 5" id="KW-0720">Serine protease</keyword>
<evidence type="ECO:0000256" key="7">
    <source>
        <dbReference type="SAM" id="SignalP"/>
    </source>
</evidence>
<feature type="domain" description="P/Homo B" evidence="9">
    <location>
        <begin position="543"/>
        <end position="671"/>
    </location>
</feature>
<dbReference type="InterPro" id="IPR022398">
    <property type="entry name" value="Peptidase_S8_His-AS"/>
</dbReference>
<dbReference type="InterPro" id="IPR036852">
    <property type="entry name" value="Peptidase_S8/S53_dom_sf"/>
</dbReference>
<dbReference type="PROSITE" id="PS51829">
    <property type="entry name" value="P_HOMO_B"/>
    <property type="match status" value="1"/>
</dbReference>
<evidence type="ECO:0000256" key="1">
    <source>
        <dbReference type="ARBA" id="ARBA00011073"/>
    </source>
</evidence>
<dbReference type="SUPFAM" id="SSF49299">
    <property type="entry name" value="PKD domain"/>
    <property type="match status" value="1"/>
</dbReference>
<dbReference type="InterPro" id="IPR023828">
    <property type="entry name" value="Peptidase_S8_Ser-AS"/>
</dbReference>
<dbReference type="EMBL" id="JBAWKS010000002">
    <property type="protein sequence ID" value="MEI4551752.1"/>
    <property type="molecule type" value="Genomic_DNA"/>
</dbReference>
<keyword evidence="7" id="KW-0732">Signal</keyword>
<dbReference type="InterPro" id="IPR035986">
    <property type="entry name" value="PKD_dom_sf"/>
</dbReference>
<evidence type="ECO:0000256" key="5">
    <source>
        <dbReference type="PROSITE-ProRule" id="PRU01240"/>
    </source>
</evidence>
<evidence type="ECO:0000313" key="11">
    <source>
        <dbReference type="Proteomes" id="UP001382455"/>
    </source>
</evidence>
<dbReference type="InterPro" id="IPR022409">
    <property type="entry name" value="PKD/Chitinase_dom"/>
</dbReference>
<feature type="domain" description="PKD" evidence="8">
    <location>
        <begin position="670"/>
        <end position="750"/>
    </location>
</feature>
<evidence type="ECO:0000259" key="9">
    <source>
        <dbReference type="PROSITE" id="PS51829"/>
    </source>
</evidence>
<dbReference type="InterPro" id="IPR054399">
    <property type="entry name" value="Fervidolysin-like_N_prodom"/>
</dbReference>
<dbReference type="InterPro" id="IPR002884">
    <property type="entry name" value="P_dom"/>
</dbReference>
<evidence type="ECO:0000256" key="3">
    <source>
        <dbReference type="ARBA" id="ARBA00022801"/>
    </source>
</evidence>
<dbReference type="PROSITE" id="PS00136">
    <property type="entry name" value="SUBTILASE_ASP"/>
    <property type="match status" value="1"/>
</dbReference>
<dbReference type="SUPFAM" id="SSF52743">
    <property type="entry name" value="Subtilisin-like"/>
    <property type="match status" value="1"/>
</dbReference>
<dbReference type="Gene3D" id="2.60.40.10">
    <property type="entry name" value="Immunoglobulins"/>
    <property type="match status" value="1"/>
</dbReference>
<dbReference type="Gene3D" id="3.30.70.80">
    <property type="entry name" value="Peptidase S8 propeptide/proteinase inhibitor I9"/>
    <property type="match status" value="1"/>
</dbReference>
<evidence type="ECO:0000256" key="2">
    <source>
        <dbReference type="ARBA" id="ARBA00022670"/>
    </source>
</evidence>
<dbReference type="InterPro" id="IPR023827">
    <property type="entry name" value="Peptidase_S8_Asp-AS"/>
</dbReference>
<feature type="active site" description="Charge relay system" evidence="5">
    <location>
        <position position="386"/>
    </location>
</feature>
<feature type="active site" description="Charge relay system" evidence="5">
    <location>
        <position position="166"/>
    </location>
</feature>
<evidence type="ECO:0000256" key="6">
    <source>
        <dbReference type="RuleBase" id="RU003355"/>
    </source>
</evidence>
<dbReference type="Pfam" id="PF01483">
    <property type="entry name" value="P_proprotein"/>
    <property type="match status" value="1"/>
</dbReference>
<dbReference type="Proteomes" id="UP001382455">
    <property type="component" value="Unassembled WGS sequence"/>
</dbReference>